<protein>
    <submittedName>
        <fullName evidence="2">Uncharacterized protein</fullName>
    </submittedName>
</protein>
<dbReference type="GO" id="GO:0008168">
    <property type="term" value="F:methyltransferase activity"/>
    <property type="evidence" value="ECO:0007669"/>
    <property type="project" value="TreeGrafter"/>
</dbReference>
<dbReference type="OrthoDB" id="2013972at2759"/>
<comment type="caution">
    <text evidence="2">The sequence shown here is derived from an EMBL/GenBank/DDBJ whole genome shotgun (WGS) entry which is preliminary data.</text>
</comment>
<gene>
    <name evidence="2" type="ORF">CCHL11_03198</name>
</gene>
<evidence type="ECO:0000256" key="1">
    <source>
        <dbReference type="ARBA" id="ARBA00038158"/>
    </source>
</evidence>
<evidence type="ECO:0000313" key="3">
    <source>
        <dbReference type="Proteomes" id="UP000186583"/>
    </source>
</evidence>
<dbReference type="STRING" id="708187.A0A1Q8S417"/>
<name>A0A1Q8S417_9PEZI</name>
<proteinExistence type="inferred from homology"/>
<dbReference type="Proteomes" id="UP000186583">
    <property type="component" value="Unassembled WGS sequence"/>
</dbReference>
<organism evidence="2 3">
    <name type="scientific">Colletotrichum chlorophyti</name>
    <dbReference type="NCBI Taxonomy" id="708187"/>
    <lineage>
        <taxon>Eukaryota</taxon>
        <taxon>Fungi</taxon>
        <taxon>Dikarya</taxon>
        <taxon>Ascomycota</taxon>
        <taxon>Pezizomycotina</taxon>
        <taxon>Sordariomycetes</taxon>
        <taxon>Hypocreomycetidae</taxon>
        <taxon>Glomerellales</taxon>
        <taxon>Glomerellaceae</taxon>
        <taxon>Colletotrichum</taxon>
    </lineage>
</organism>
<reference evidence="2 3" key="1">
    <citation type="submission" date="2016-11" db="EMBL/GenBank/DDBJ databases">
        <title>Draft Genome Assembly of Colletotrichum chlorophyti a pathogen of herbaceous plants.</title>
        <authorList>
            <person name="Gan P."/>
            <person name="Narusaka M."/>
            <person name="Tsushima A."/>
            <person name="Narusaka Y."/>
            <person name="Takano Y."/>
            <person name="Shirasu K."/>
        </authorList>
    </citation>
    <scope>NUCLEOTIDE SEQUENCE [LARGE SCALE GENOMIC DNA]</scope>
    <source>
        <strain evidence="2 3">NTL11</strain>
    </source>
</reference>
<accession>A0A1Q8S417</accession>
<dbReference type="PANTHER" id="PTHR43591">
    <property type="entry name" value="METHYLTRANSFERASE"/>
    <property type="match status" value="1"/>
</dbReference>
<dbReference type="PANTHER" id="PTHR43591:SF10">
    <property type="entry name" value="ABC TRANSMEMBRANE TYPE-1 DOMAIN-CONTAINING PROTEIN-RELATED"/>
    <property type="match status" value="1"/>
</dbReference>
<dbReference type="Pfam" id="PF13489">
    <property type="entry name" value="Methyltransf_23"/>
    <property type="match status" value="1"/>
</dbReference>
<dbReference type="InterPro" id="IPR029063">
    <property type="entry name" value="SAM-dependent_MTases_sf"/>
</dbReference>
<dbReference type="Gene3D" id="3.40.50.150">
    <property type="entry name" value="Vaccinia Virus protein VP39"/>
    <property type="match status" value="1"/>
</dbReference>
<evidence type="ECO:0000313" key="2">
    <source>
        <dbReference type="EMBL" id="OLN96146.1"/>
    </source>
</evidence>
<dbReference type="EMBL" id="MPGH01000022">
    <property type="protein sequence ID" value="OLN96146.1"/>
    <property type="molecule type" value="Genomic_DNA"/>
</dbReference>
<dbReference type="SUPFAM" id="SSF53335">
    <property type="entry name" value="S-adenosyl-L-methionine-dependent methyltransferases"/>
    <property type="match status" value="1"/>
</dbReference>
<comment type="similarity">
    <text evidence="1">Belongs to the methyltransferase superfamily. LaeA methyltransferase family.</text>
</comment>
<dbReference type="CDD" id="cd02440">
    <property type="entry name" value="AdoMet_MTases"/>
    <property type="match status" value="1"/>
</dbReference>
<sequence length="218" mass="25074">MVESDDGYGTDDSASINEQIVVNYPEEYGRRYHAFRPGRSIEMGDLFPGAEVVGIDLSAVQPQWLPNNVKFEIDDLESPWIGHRKYDFVFVRYMPVAITDWPKLIENIYDHLNPGGWVEFQDMDGLYYSDDGSYTEDHVTYQWNREFVEACELVGKTARPGPRLEGWVNDTGFQRVTHKRFKVPIGPWAKDPHFKGVGMLNLIQLSNGLEGFSLRLFC</sequence>
<dbReference type="AlphaFoldDB" id="A0A1Q8S417"/>
<keyword evidence="3" id="KW-1185">Reference proteome</keyword>